<evidence type="ECO:0000313" key="2">
    <source>
        <dbReference type="EMBL" id="CAD7225535.1"/>
    </source>
</evidence>
<dbReference type="AlphaFoldDB" id="A0A7R8ZN54"/>
<feature type="compositionally biased region" description="Polar residues" evidence="1">
    <location>
        <begin position="26"/>
        <end position="37"/>
    </location>
</feature>
<dbReference type="EMBL" id="OB660594">
    <property type="protein sequence ID" value="CAD7225535.1"/>
    <property type="molecule type" value="Genomic_DNA"/>
</dbReference>
<protein>
    <submittedName>
        <fullName evidence="2">Uncharacterized protein</fullName>
    </submittedName>
</protein>
<gene>
    <name evidence="2" type="ORF">CTOB1V02_LOCUS3473</name>
</gene>
<evidence type="ECO:0000256" key="1">
    <source>
        <dbReference type="SAM" id="MobiDB-lite"/>
    </source>
</evidence>
<feature type="region of interest" description="Disordered" evidence="1">
    <location>
        <begin position="1"/>
        <end position="42"/>
    </location>
</feature>
<name>A0A7R8ZN54_9CRUS</name>
<proteinExistence type="predicted"/>
<sequence length="125" mass="13369">MSYKKSEDEGCQQESTPVRKGPMEQFSLTPGANGSSRHNVHSILPTGKSAVADIDPFDVTRDLDDVIETPGVNWDGESPLDGRVLQTSAFVPTLRAAVCLRGLAALEVEARVGGDDNLGRVEDDS</sequence>
<accession>A0A7R8ZN54</accession>
<reference evidence="2" key="1">
    <citation type="submission" date="2020-11" db="EMBL/GenBank/DDBJ databases">
        <authorList>
            <person name="Tran Van P."/>
        </authorList>
    </citation>
    <scope>NUCLEOTIDE SEQUENCE</scope>
</reference>
<organism evidence="2">
    <name type="scientific">Cyprideis torosa</name>
    <dbReference type="NCBI Taxonomy" id="163714"/>
    <lineage>
        <taxon>Eukaryota</taxon>
        <taxon>Metazoa</taxon>
        <taxon>Ecdysozoa</taxon>
        <taxon>Arthropoda</taxon>
        <taxon>Crustacea</taxon>
        <taxon>Oligostraca</taxon>
        <taxon>Ostracoda</taxon>
        <taxon>Podocopa</taxon>
        <taxon>Podocopida</taxon>
        <taxon>Cytherocopina</taxon>
        <taxon>Cytheroidea</taxon>
        <taxon>Cytherideidae</taxon>
        <taxon>Cyprideis</taxon>
    </lineage>
</organism>